<reference evidence="2" key="3">
    <citation type="submission" date="2021-06" db="EMBL/GenBank/DDBJ databases">
        <title>Updating the genus Pseudomonas: Description of 43 new species and partition of the Pseudomonas putida group.</title>
        <authorList>
            <person name="Girard L."/>
            <person name="Lood C."/>
            <person name="Vandamme P."/>
            <person name="Rokni-Zadeh H."/>
            <person name="Van Noort V."/>
            <person name="Hofte M."/>
            <person name="Lavigne R."/>
            <person name="De Mot R."/>
        </authorList>
    </citation>
    <scope>NUCLEOTIDE SEQUENCE</scope>
    <source>
        <strain evidence="2">RW4S2</strain>
    </source>
</reference>
<reference evidence="1" key="2">
    <citation type="submission" date="2020-07" db="EMBL/GenBank/DDBJ databases">
        <authorList>
            <person name="Lood C."/>
            <person name="Girard L."/>
        </authorList>
    </citation>
    <scope>NUCLEOTIDE SEQUENCE</scope>
    <source>
        <strain evidence="1">RW4S2</strain>
    </source>
</reference>
<accession>A0A923K7J7</accession>
<dbReference type="EMBL" id="JABWRP010000016">
    <property type="protein sequence ID" value="MBC3472528.1"/>
    <property type="molecule type" value="Genomic_DNA"/>
</dbReference>
<dbReference type="Proteomes" id="UP000628137">
    <property type="component" value="Unassembled WGS sequence"/>
</dbReference>
<reference evidence="1 3" key="1">
    <citation type="journal article" date="2020" name="Microorganisms">
        <title>Reliable Identification of Environmental Pseudomonas Isolates Using the rpoD Gene.</title>
        <authorList>
            <consortium name="The Broad Institute Genome Sequencing Platform"/>
            <person name="Girard L."/>
            <person name="Lood C."/>
            <person name="Rokni-Zadeh H."/>
            <person name="van Noort V."/>
            <person name="Lavigne R."/>
            <person name="De Mot R."/>
        </authorList>
    </citation>
    <scope>NUCLEOTIDE SEQUENCE</scope>
    <source>
        <strain evidence="1 3">RW4S2</strain>
    </source>
</reference>
<proteinExistence type="predicted"/>
<organism evidence="1">
    <name type="scientific">Pseudomonas vlassakiae</name>
    <dbReference type="NCBI Taxonomy" id="485888"/>
    <lineage>
        <taxon>Bacteria</taxon>
        <taxon>Pseudomonadati</taxon>
        <taxon>Pseudomonadota</taxon>
        <taxon>Gammaproteobacteria</taxon>
        <taxon>Pseudomonadales</taxon>
        <taxon>Pseudomonadaceae</taxon>
        <taxon>Pseudomonas</taxon>
    </lineage>
</organism>
<comment type="caution">
    <text evidence="1">The sequence shown here is derived from an EMBL/GenBank/DDBJ whole genome shotgun (WGS) entry which is preliminary data.</text>
</comment>
<keyword evidence="3" id="KW-1185">Reference proteome</keyword>
<dbReference type="EMBL" id="JABWRP020000011">
    <property type="protein sequence ID" value="MBV4542558.1"/>
    <property type="molecule type" value="Genomic_DNA"/>
</dbReference>
<evidence type="ECO:0000313" key="3">
    <source>
        <dbReference type="Proteomes" id="UP000628137"/>
    </source>
</evidence>
<sequence length="175" mass="18871">MADSIQNESGEWEMLNPNGDWVIVSGDIDPDAPTHAQARLAGKFRKVKRPRLGGATGKASGRLRKGIVSQAGKAFLEHFIAPVAVEIIVDEIEGNLFKHPADSVKNADGSYTYKDGSIATDRQIKHPDGSVSTPDGKVAYQNGTSYDRATQVVKFADGAEVQGEYDENDKLVVTL</sequence>
<evidence type="ECO:0000313" key="1">
    <source>
        <dbReference type="EMBL" id="MBC3472528.1"/>
    </source>
</evidence>
<evidence type="ECO:0000313" key="2">
    <source>
        <dbReference type="EMBL" id="MBV4542558.1"/>
    </source>
</evidence>
<name>A0A923K7J7_9PSED</name>
<protein>
    <submittedName>
        <fullName evidence="1">Uncharacterized protein</fullName>
    </submittedName>
</protein>
<gene>
    <name evidence="2" type="ORF">HU738_016030</name>
    <name evidence="1" type="ORF">HU738_18390</name>
</gene>
<dbReference type="AlphaFoldDB" id="A0A923K7J7"/>
<dbReference type="RefSeq" id="WP_186603580.1">
    <property type="nucleotide sequence ID" value="NZ_JABWRP020000011.1"/>
</dbReference>